<evidence type="ECO:0008006" key="3">
    <source>
        <dbReference type="Google" id="ProtNLM"/>
    </source>
</evidence>
<comment type="caution">
    <text evidence="1">The sequence shown here is derived from an EMBL/GenBank/DDBJ whole genome shotgun (WGS) entry which is preliminary data.</text>
</comment>
<name>A0ABP9T4H8_9ACTN</name>
<proteinExistence type="predicted"/>
<reference evidence="2" key="1">
    <citation type="journal article" date="2019" name="Int. J. Syst. Evol. Microbiol.">
        <title>The Global Catalogue of Microorganisms (GCM) 10K type strain sequencing project: providing services to taxonomists for standard genome sequencing and annotation.</title>
        <authorList>
            <consortium name="The Broad Institute Genomics Platform"/>
            <consortium name="The Broad Institute Genome Sequencing Center for Infectious Disease"/>
            <person name="Wu L."/>
            <person name="Ma J."/>
        </authorList>
    </citation>
    <scope>NUCLEOTIDE SEQUENCE [LARGE SCALE GENOMIC DNA]</scope>
    <source>
        <strain evidence="2">JCM 18306</strain>
    </source>
</reference>
<sequence>MDPEGFAKERELLFDRSWLYLGHETELCKPNDFRTRTVAGRTLIFVRDAMGRIRVWL</sequence>
<organism evidence="1 2">
    <name type="scientific">Streptomyces thinghirensis</name>
    <dbReference type="NCBI Taxonomy" id="551547"/>
    <lineage>
        <taxon>Bacteria</taxon>
        <taxon>Bacillati</taxon>
        <taxon>Actinomycetota</taxon>
        <taxon>Actinomycetes</taxon>
        <taxon>Kitasatosporales</taxon>
        <taxon>Streptomycetaceae</taxon>
        <taxon>Streptomyces</taxon>
    </lineage>
</organism>
<dbReference type="SUPFAM" id="SSF50022">
    <property type="entry name" value="ISP domain"/>
    <property type="match status" value="1"/>
</dbReference>
<dbReference type="Gene3D" id="2.102.10.10">
    <property type="entry name" value="Rieske [2Fe-2S] iron-sulphur domain"/>
    <property type="match status" value="1"/>
</dbReference>
<dbReference type="EMBL" id="BAABJR010000009">
    <property type="protein sequence ID" value="GAA5210868.1"/>
    <property type="molecule type" value="Genomic_DNA"/>
</dbReference>
<dbReference type="Proteomes" id="UP001499878">
    <property type="component" value="Unassembled WGS sequence"/>
</dbReference>
<evidence type="ECO:0000313" key="2">
    <source>
        <dbReference type="Proteomes" id="UP001499878"/>
    </source>
</evidence>
<dbReference type="InterPro" id="IPR001663">
    <property type="entry name" value="Rng_hydr_dOase-A"/>
</dbReference>
<gene>
    <name evidence="1" type="ORF">GCM10023323_40210</name>
</gene>
<accession>A0ABP9T4H8</accession>
<dbReference type="PRINTS" id="PR00090">
    <property type="entry name" value="RNGDIOXGNASE"/>
</dbReference>
<keyword evidence="2" id="KW-1185">Reference proteome</keyword>
<evidence type="ECO:0000313" key="1">
    <source>
        <dbReference type="EMBL" id="GAA5210868.1"/>
    </source>
</evidence>
<protein>
    <recommendedName>
        <fullName evidence="3">Aromatic ring-hydroxylating dioxygenase subunit alpha</fullName>
    </recommendedName>
</protein>
<dbReference type="InterPro" id="IPR036922">
    <property type="entry name" value="Rieske_2Fe-2S_sf"/>
</dbReference>